<proteinExistence type="predicted"/>
<reference evidence="2" key="1">
    <citation type="journal article" date="2024" name="IScience">
        <title>Strigolactones Initiate the Formation of Haustorium-like Structures in Castilleja.</title>
        <authorList>
            <person name="Buerger M."/>
            <person name="Peterson D."/>
            <person name="Chory J."/>
        </authorList>
    </citation>
    <scope>NUCLEOTIDE SEQUENCE [LARGE SCALE GENOMIC DNA]</scope>
</reference>
<evidence type="ECO:0000313" key="1">
    <source>
        <dbReference type="EMBL" id="KAL3637362.1"/>
    </source>
</evidence>
<dbReference type="Proteomes" id="UP001632038">
    <property type="component" value="Unassembled WGS sequence"/>
</dbReference>
<protein>
    <submittedName>
        <fullName evidence="1">Uncharacterized protein</fullName>
    </submittedName>
</protein>
<dbReference type="AlphaFoldDB" id="A0ABD3D5U4"/>
<keyword evidence="2" id="KW-1185">Reference proteome</keyword>
<accession>A0ABD3D5U4</accession>
<name>A0ABD3D5U4_9LAMI</name>
<organism evidence="1 2">
    <name type="scientific">Castilleja foliolosa</name>
    <dbReference type="NCBI Taxonomy" id="1961234"/>
    <lineage>
        <taxon>Eukaryota</taxon>
        <taxon>Viridiplantae</taxon>
        <taxon>Streptophyta</taxon>
        <taxon>Embryophyta</taxon>
        <taxon>Tracheophyta</taxon>
        <taxon>Spermatophyta</taxon>
        <taxon>Magnoliopsida</taxon>
        <taxon>eudicotyledons</taxon>
        <taxon>Gunneridae</taxon>
        <taxon>Pentapetalae</taxon>
        <taxon>asterids</taxon>
        <taxon>lamiids</taxon>
        <taxon>Lamiales</taxon>
        <taxon>Orobanchaceae</taxon>
        <taxon>Pedicularideae</taxon>
        <taxon>Castillejinae</taxon>
        <taxon>Castilleja</taxon>
    </lineage>
</organism>
<dbReference type="EMBL" id="JAVIJP010000026">
    <property type="protein sequence ID" value="KAL3637362.1"/>
    <property type="molecule type" value="Genomic_DNA"/>
</dbReference>
<sequence length="35" mass="3836">MLMEGSAGLLDLVQDNHTTDIIWAVVVFLICPGTY</sequence>
<gene>
    <name evidence="1" type="ORF">CASFOL_019661</name>
</gene>
<comment type="caution">
    <text evidence="1">The sequence shown here is derived from an EMBL/GenBank/DDBJ whole genome shotgun (WGS) entry which is preliminary data.</text>
</comment>
<evidence type="ECO:0000313" key="2">
    <source>
        <dbReference type="Proteomes" id="UP001632038"/>
    </source>
</evidence>